<dbReference type="EMBL" id="JAMQOQ010000002">
    <property type="protein sequence ID" value="MDS0294015.1"/>
    <property type="molecule type" value="Genomic_DNA"/>
</dbReference>
<keyword evidence="1" id="KW-0812">Transmembrane</keyword>
<sequence length="134" mass="14263">MNQSSSETHLLLGTGERARALRLFGVALIGTPWLLSIDPARRIVSLEATLAAIGLGVALGIVAAVGLVDVDLRDVNDVTASVVALGCICVVTIAVWLLVPQQYIGAVIQFSLAFTWAVPVTQLLYHHYRTPKSS</sequence>
<feature type="transmembrane region" description="Helical" evidence="1">
    <location>
        <begin position="49"/>
        <end position="68"/>
    </location>
</feature>
<comment type="caution">
    <text evidence="2">The sequence shown here is derived from an EMBL/GenBank/DDBJ whole genome shotgun (WGS) entry which is preliminary data.</text>
</comment>
<dbReference type="RefSeq" id="WP_310927868.1">
    <property type="nucleotide sequence ID" value="NZ_JAMQOQ010000002.1"/>
</dbReference>
<name>A0ABU2FZQ7_9EURY</name>
<gene>
    <name evidence="2" type="ORF">NDI79_07510</name>
</gene>
<feature type="transmembrane region" description="Helical" evidence="1">
    <location>
        <begin position="80"/>
        <end position="99"/>
    </location>
</feature>
<proteinExistence type="predicted"/>
<keyword evidence="3" id="KW-1185">Reference proteome</keyword>
<feature type="transmembrane region" description="Helical" evidence="1">
    <location>
        <begin position="106"/>
        <end position="125"/>
    </location>
</feature>
<feature type="transmembrane region" description="Helical" evidence="1">
    <location>
        <begin position="20"/>
        <end position="37"/>
    </location>
</feature>
<evidence type="ECO:0008006" key="4">
    <source>
        <dbReference type="Google" id="ProtNLM"/>
    </source>
</evidence>
<evidence type="ECO:0000313" key="3">
    <source>
        <dbReference type="Proteomes" id="UP001254813"/>
    </source>
</evidence>
<reference evidence="2 3" key="1">
    <citation type="submission" date="2022-06" db="EMBL/GenBank/DDBJ databases">
        <title>Halogeometricum sp. a new haloarchaeum isolate from saline soil.</title>
        <authorList>
            <person name="Strakova D."/>
            <person name="Galisteo C."/>
            <person name="Sanchez-Porro C."/>
            <person name="Ventosa A."/>
        </authorList>
    </citation>
    <scope>NUCLEOTIDE SEQUENCE [LARGE SCALE GENOMIC DNA]</scope>
    <source>
        <strain evidence="3">S3BR25-2</strain>
    </source>
</reference>
<protein>
    <recommendedName>
        <fullName evidence="4">SPW repeat-containing protein</fullName>
    </recommendedName>
</protein>
<accession>A0ABU2FZQ7</accession>
<organism evidence="2 3">
    <name type="scientific">Halogeometricum luteum</name>
    <dbReference type="NCBI Taxonomy" id="2950537"/>
    <lineage>
        <taxon>Archaea</taxon>
        <taxon>Methanobacteriati</taxon>
        <taxon>Methanobacteriota</taxon>
        <taxon>Stenosarchaea group</taxon>
        <taxon>Halobacteria</taxon>
        <taxon>Halobacteriales</taxon>
        <taxon>Haloferacaceae</taxon>
        <taxon>Halogeometricum</taxon>
    </lineage>
</organism>
<dbReference type="Proteomes" id="UP001254813">
    <property type="component" value="Unassembled WGS sequence"/>
</dbReference>
<evidence type="ECO:0000256" key="1">
    <source>
        <dbReference type="SAM" id="Phobius"/>
    </source>
</evidence>
<evidence type="ECO:0000313" key="2">
    <source>
        <dbReference type="EMBL" id="MDS0294015.1"/>
    </source>
</evidence>
<keyword evidence="1" id="KW-0472">Membrane</keyword>
<keyword evidence="1" id="KW-1133">Transmembrane helix</keyword>